<accession>A0A0B7B7W3</accession>
<feature type="non-terminal residue" evidence="1">
    <location>
        <position position="1"/>
    </location>
</feature>
<gene>
    <name evidence="1" type="primary">ORF163833</name>
</gene>
<sequence>RKIETGWAWRQWLESLKRSRLIKISFIFVSEHSCVWVNEPTGRLAGLAAAKSGPAMDHADILNSLREILRVDDSSNSG</sequence>
<protein>
    <submittedName>
        <fullName evidence="1">Uncharacterized protein</fullName>
    </submittedName>
</protein>
<dbReference type="EMBL" id="HACG01041350">
    <property type="protein sequence ID" value="CEK88215.1"/>
    <property type="molecule type" value="Transcribed_RNA"/>
</dbReference>
<proteinExistence type="predicted"/>
<name>A0A0B7B7W3_9EUPU</name>
<evidence type="ECO:0000313" key="1">
    <source>
        <dbReference type="EMBL" id="CEK88215.1"/>
    </source>
</evidence>
<dbReference type="AlphaFoldDB" id="A0A0B7B7W3"/>
<feature type="non-terminal residue" evidence="1">
    <location>
        <position position="78"/>
    </location>
</feature>
<organism evidence="1">
    <name type="scientific">Arion vulgaris</name>
    <dbReference type="NCBI Taxonomy" id="1028688"/>
    <lineage>
        <taxon>Eukaryota</taxon>
        <taxon>Metazoa</taxon>
        <taxon>Spiralia</taxon>
        <taxon>Lophotrochozoa</taxon>
        <taxon>Mollusca</taxon>
        <taxon>Gastropoda</taxon>
        <taxon>Heterobranchia</taxon>
        <taxon>Euthyneura</taxon>
        <taxon>Panpulmonata</taxon>
        <taxon>Eupulmonata</taxon>
        <taxon>Stylommatophora</taxon>
        <taxon>Helicina</taxon>
        <taxon>Arionoidea</taxon>
        <taxon>Arionidae</taxon>
        <taxon>Arion</taxon>
    </lineage>
</organism>
<reference evidence="1" key="1">
    <citation type="submission" date="2014-12" db="EMBL/GenBank/DDBJ databases">
        <title>Insight into the proteome of Arion vulgaris.</title>
        <authorList>
            <person name="Aradska J."/>
            <person name="Bulat T."/>
            <person name="Smidak R."/>
            <person name="Sarate P."/>
            <person name="Gangsoo J."/>
            <person name="Sialana F."/>
            <person name="Bilban M."/>
            <person name="Lubec G."/>
        </authorList>
    </citation>
    <scope>NUCLEOTIDE SEQUENCE</scope>
    <source>
        <tissue evidence="1">Skin</tissue>
    </source>
</reference>